<comment type="similarity">
    <text evidence="1 6">Belongs to the methyltransferase superfamily. PrmA family.</text>
</comment>
<keyword evidence="3 6" id="KW-0489">Methyltransferase</keyword>
<protein>
    <recommendedName>
        <fullName evidence="6">Ribosomal protein L11 methyltransferase</fullName>
        <shortName evidence="6">L11 Mtase</shortName>
        <ecNumber evidence="6">2.1.1.-</ecNumber>
    </recommendedName>
</protein>
<dbReference type="PANTHER" id="PTHR43648:SF1">
    <property type="entry name" value="ELECTRON TRANSFER FLAVOPROTEIN BETA SUBUNIT LYSINE METHYLTRANSFERASE"/>
    <property type="match status" value="1"/>
</dbReference>
<evidence type="ECO:0000256" key="2">
    <source>
        <dbReference type="ARBA" id="ARBA00022490"/>
    </source>
</evidence>
<evidence type="ECO:0000256" key="3">
    <source>
        <dbReference type="ARBA" id="ARBA00022603"/>
    </source>
</evidence>
<keyword evidence="7" id="KW-0687">Ribonucleoprotein</keyword>
<dbReference type="GO" id="GO:0005737">
    <property type="term" value="C:cytoplasm"/>
    <property type="evidence" value="ECO:0007669"/>
    <property type="project" value="UniProtKB-SubCell"/>
</dbReference>
<keyword evidence="2 6" id="KW-0963">Cytoplasm</keyword>
<dbReference type="PIRSF" id="PIRSF000401">
    <property type="entry name" value="RPL11_MTase"/>
    <property type="match status" value="1"/>
</dbReference>
<dbReference type="RefSeq" id="WP_092075400.1">
    <property type="nucleotide sequence ID" value="NZ_FNAQ01000001.1"/>
</dbReference>
<evidence type="ECO:0000256" key="6">
    <source>
        <dbReference type="HAMAP-Rule" id="MF_00735"/>
    </source>
</evidence>
<organism evidence="7 8">
    <name type="scientific">Desulfuromonas thiophila</name>
    <dbReference type="NCBI Taxonomy" id="57664"/>
    <lineage>
        <taxon>Bacteria</taxon>
        <taxon>Pseudomonadati</taxon>
        <taxon>Thermodesulfobacteriota</taxon>
        <taxon>Desulfuromonadia</taxon>
        <taxon>Desulfuromonadales</taxon>
        <taxon>Desulfuromonadaceae</taxon>
        <taxon>Desulfuromonas</taxon>
    </lineage>
</organism>
<dbReference type="EC" id="2.1.1.-" evidence="6"/>
<name>A0A1G6XG27_9BACT</name>
<proteinExistence type="inferred from homology"/>
<comment type="function">
    <text evidence="6">Methylates ribosomal protein L11.</text>
</comment>
<evidence type="ECO:0000256" key="5">
    <source>
        <dbReference type="ARBA" id="ARBA00022691"/>
    </source>
</evidence>
<dbReference type="OrthoDB" id="9785995at2"/>
<keyword evidence="7" id="KW-0689">Ribosomal protein</keyword>
<dbReference type="PANTHER" id="PTHR43648">
    <property type="entry name" value="ELECTRON TRANSFER FLAVOPROTEIN BETA SUBUNIT LYSINE METHYLTRANSFERASE"/>
    <property type="match status" value="1"/>
</dbReference>
<dbReference type="InterPro" id="IPR004498">
    <property type="entry name" value="Ribosomal_PrmA_MeTrfase"/>
</dbReference>
<dbReference type="SUPFAM" id="SSF53335">
    <property type="entry name" value="S-adenosyl-L-methionine-dependent methyltransferases"/>
    <property type="match status" value="1"/>
</dbReference>
<comment type="catalytic activity">
    <reaction evidence="6">
        <text>L-lysyl-[protein] + 3 S-adenosyl-L-methionine = N(6),N(6),N(6)-trimethyl-L-lysyl-[protein] + 3 S-adenosyl-L-homocysteine + 3 H(+)</text>
        <dbReference type="Rhea" id="RHEA:54192"/>
        <dbReference type="Rhea" id="RHEA-COMP:9752"/>
        <dbReference type="Rhea" id="RHEA-COMP:13826"/>
        <dbReference type="ChEBI" id="CHEBI:15378"/>
        <dbReference type="ChEBI" id="CHEBI:29969"/>
        <dbReference type="ChEBI" id="CHEBI:57856"/>
        <dbReference type="ChEBI" id="CHEBI:59789"/>
        <dbReference type="ChEBI" id="CHEBI:61961"/>
    </reaction>
</comment>
<dbReference type="CDD" id="cd02440">
    <property type="entry name" value="AdoMet_MTases"/>
    <property type="match status" value="1"/>
</dbReference>
<keyword evidence="8" id="KW-1185">Reference proteome</keyword>
<feature type="binding site" evidence="6">
    <location>
        <position position="153"/>
    </location>
    <ligand>
        <name>S-adenosyl-L-methionine</name>
        <dbReference type="ChEBI" id="CHEBI:59789"/>
    </ligand>
</feature>
<feature type="binding site" evidence="6">
    <location>
        <position position="177"/>
    </location>
    <ligand>
        <name>S-adenosyl-L-methionine</name>
        <dbReference type="ChEBI" id="CHEBI:59789"/>
    </ligand>
</feature>
<keyword evidence="4 6" id="KW-0808">Transferase</keyword>
<reference evidence="8" key="1">
    <citation type="submission" date="2016-10" db="EMBL/GenBank/DDBJ databases">
        <authorList>
            <person name="Varghese N."/>
            <person name="Submissions S."/>
        </authorList>
    </citation>
    <scope>NUCLEOTIDE SEQUENCE [LARGE SCALE GENOMIC DNA]</scope>
    <source>
        <strain evidence="8">DSM 8987</strain>
    </source>
</reference>
<dbReference type="STRING" id="57664.SAMN05661003_101230"/>
<dbReference type="AlphaFoldDB" id="A0A1G6XG27"/>
<evidence type="ECO:0000256" key="4">
    <source>
        <dbReference type="ARBA" id="ARBA00022679"/>
    </source>
</evidence>
<evidence type="ECO:0000313" key="8">
    <source>
        <dbReference type="Proteomes" id="UP000243205"/>
    </source>
</evidence>
<accession>A0A1G6XG27</accession>
<sequence>MTEKWLEISLTATAAQADLLCGLLDSLGCAGVLVSERKLDTFVVPDPDAVEEGPLQLRAFFPQQPAEVLFERLAALLADYGALLPPLAALAPDARLIDGQDWAHGWKQHFTTLRIGRRLLVRPSWEAVTAGPEDALITLDPGMAFGTGSHETTFLCLEALADRFELQPVPRSLLDVGTGSGILAIAAAALGAERVLACDIDPQACATARDNAVINGVQDRVEVTAAPLEALPAGFDLVVANILAEENVRLAAELVNRLAPAGTLILSGILAEKQALVVAGFEPFFPEPPQIHQKNEWLCLIYARPG</sequence>
<dbReference type="Proteomes" id="UP000243205">
    <property type="component" value="Unassembled WGS sequence"/>
</dbReference>
<dbReference type="InterPro" id="IPR029063">
    <property type="entry name" value="SAM-dependent_MTases_sf"/>
</dbReference>
<keyword evidence="5 6" id="KW-0949">S-adenosyl-L-methionine</keyword>
<feature type="binding site" evidence="6">
    <location>
        <position position="241"/>
    </location>
    <ligand>
        <name>S-adenosyl-L-methionine</name>
        <dbReference type="ChEBI" id="CHEBI:59789"/>
    </ligand>
</feature>
<dbReference type="InterPro" id="IPR050078">
    <property type="entry name" value="Ribosomal_L11_MeTrfase_PrmA"/>
</dbReference>
<dbReference type="GO" id="GO:0032259">
    <property type="term" value="P:methylation"/>
    <property type="evidence" value="ECO:0007669"/>
    <property type="project" value="UniProtKB-KW"/>
</dbReference>
<dbReference type="Gene3D" id="3.40.50.150">
    <property type="entry name" value="Vaccinia Virus protein VP39"/>
    <property type="match status" value="1"/>
</dbReference>
<comment type="subcellular location">
    <subcellularLocation>
        <location evidence="6">Cytoplasm</location>
    </subcellularLocation>
</comment>
<evidence type="ECO:0000256" key="1">
    <source>
        <dbReference type="ARBA" id="ARBA00009741"/>
    </source>
</evidence>
<dbReference type="Pfam" id="PF06325">
    <property type="entry name" value="PrmA"/>
    <property type="match status" value="1"/>
</dbReference>
<dbReference type="HAMAP" id="MF_00735">
    <property type="entry name" value="Methyltr_PrmA"/>
    <property type="match status" value="1"/>
</dbReference>
<feature type="binding site" evidence="6">
    <location>
        <position position="199"/>
    </location>
    <ligand>
        <name>S-adenosyl-L-methionine</name>
        <dbReference type="ChEBI" id="CHEBI:59789"/>
    </ligand>
</feature>
<dbReference type="EMBL" id="FNAQ01000001">
    <property type="protein sequence ID" value="SDD76156.1"/>
    <property type="molecule type" value="Genomic_DNA"/>
</dbReference>
<dbReference type="GO" id="GO:0016279">
    <property type="term" value="F:protein-lysine N-methyltransferase activity"/>
    <property type="evidence" value="ECO:0007669"/>
    <property type="project" value="RHEA"/>
</dbReference>
<gene>
    <name evidence="6" type="primary">prmA</name>
    <name evidence="7" type="ORF">SAMN05661003_101230</name>
</gene>
<evidence type="ECO:0000313" key="7">
    <source>
        <dbReference type="EMBL" id="SDD76156.1"/>
    </source>
</evidence>
<dbReference type="GO" id="GO:0005840">
    <property type="term" value="C:ribosome"/>
    <property type="evidence" value="ECO:0007669"/>
    <property type="project" value="UniProtKB-KW"/>
</dbReference>
<dbReference type="NCBIfam" id="TIGR00406">
    <property type="entry name" value="prmA"/>
    <property type="match status" value="1"/>
</dbReference>